<evidence type="ECO:0000313" key="1">
    <source>
        <dbReference type="EMBL" id="MYN15491.1"/>
    </source>
</evidence>
<reference evidence="1 2" key="1">
    <citation type="submission" date="2019-12" db="EMBL/GenBank/DDBJ databases">
        <title>Novel species isolated from a subtropical stream in China.</title>
        <authorList>
            <person name="Lu H."/>
        </authorList>
    </citation>
    <scope>NUCLEOTIDE SEQUENCE [LARGE SCALE GENOMIC DNA]</scope>
    <source>
        <strain evidence="1 2">FT107W</strain>
    </source>
</reference>
<organism evidence="1 2">
    <name type="scientific">Duganella vulcania</name>
    <dbReference type="NCBI Taxonomy" id="2692166"/>
    <lineage>
        <taxon>Bacteria</taxon>
        <taxon>Pseudomonadati</taxon>
        <taxon>Pseudomonadota</taxon>
        <taxon>Betaproteobacteria</taxon>
        <taxon>Burkholderiales</taxon>
        <taxon>Oxalobacteraceae</taxon>
        <taxon>Telluria group</taxon>
        <taxon>Duganella</taxon>
    </lineage>
</organism>
<dbReference type="PANTHER" id="PTHR39337:SF1">
    <property type="entry name" value="BLR5642 PROTEIN"/>
    <property type="match status" value="1"/>
</dbReference>
<proteinExistence type="predicted"/>
<dbReference type="PANTHER" id="PTHR39337">
    <property type="entry name" value="BLR5642 PROTEIN"/>
    <property type="match status" value="1"/>
</dbReference>
<comment type="caution">
    <text evidence="1">The sequence shown here is derived from an EMBL/GenBank/DDBJ whole genome shotgun (WGS) entry which is preliminary data.</text>
</comment>
<accession>A0A845H9S9</accession>
<evidence type="ECO:0000313" key="2">
    <source>
        <dbReference type="Proteomes" id="UP000484875"/>
    </source>
</evidence>
<dbReference type="PIRSF" id="PIRSF024492">
    <property type="entry name" value="UCP024492"/>
    <property type="match status" value="1"/>
</dbReference>
<dbReference type="InterPro" id="IPR007438">
    <property type="entry name" value="DUF488"/>
</dbReference>
<gene>
    <name evidence="1" type="ORF">GTP81_01860</name>
</gene>
<sequence length="180" mass="20197">MPSELVCTIGHSNRSIEDFIDLLRQNGIGCVLDIRTVPKSRHNPQFGQDQLAASLDEAGIEYRYLPGLGGLRRPHKDSPNSGWRNLSFRGYADYMQTDEFADNVDTVVELGRNKACALMCAEAVPWRCHRSLVADALLVRGVRVDEIIDARQRRPHKLTPFACVDGLRITYPPEQGQPPQ</sequence>
<dbReference type="Proteomes" id="UP000484875">
    <property type="component" value="Unassembled WGS sequence"/>
</dbReference>
<protein>
    <submittedName>
        <fullName evidence="1">DUF488 family protein</fullName>
    </submittedName>
</protein>
<dbReference type="EMBL" id="WWCV01000002">
    <property type="protein sequence ID" value="MYN15491.1"/>
    <property type="molecule type" value="Genomic_DNA"/>
</dbReference>
<dbReference type="RefSeq" id="WP_161088323.1">
    <property type="nucleotide sequence ID" value="NZ_WWCV01000002.1"/>
</dbReference>
<dbReference type="InterPro" id="IPR014519">
    <property type="entry name" value="UCP024492"/>
</dbReference>
<name>A0A845H9S9_9BURK</name>
<keyword evidence="2" id="KW-1185">Reference proteome</keyword>
<dbReference type="Pfam" id="PF04343">
    <property type="entry name" value="DUF488"/>
    <property type="match status" value="1"/>
</dbReference>
<dbReference type="AlphaFoldDB" id="A0A845H9S9"/>